<name>A0A6N8GQ48_9MICC</name>
<dbReference type="InterPro" id="IPR036259">
    <property type="entry name" value="MFS_trans_sf"/>
</dbReference>
<feature type="transmembrane region" description="Helical" evidence="5">
    <location>
        <begin position="383"/>
        <end position="406"/>
    </location>
</feature>
<feature type="domain" description="Major facilitator superfamily (MFS) profile" evidence="6">
    <location>
        <begin position="20"/>
        <end position="411"/>
    </location>
</feature>
<gene>
    <name evidence="7" type="ORF">GMA12_14615</name>
</gene>
<evidence type="ECO:0000259" key="6">
    <source>
        <dbReference type="PROSITE" id="PS50850"/>
    </source>
</evidence>
<dbReference type="PANTHER" id="PTHR23534">
    <property type="entry name" value="MFS PERMEASE"/>
    <property type="match status" value="1"/>
</dbReference>
<feature type="transmembrane region" description="Helical" evidence="5">
    <location>
        <begin position="149"/>
        <end position="168"/>
    </location>
</feature>
<evidence type="ECO:0000256" key="1">
    <source>
        <dbReference type="ARBA" id="ARBA00004651"/>
    </source>
</evidence>
<reference evidence="7 8" key="1">
    <citation type="submission" date="2019-12" db="EMBL/GenBank/DDBJ databases">
        <authorList>
            <person name="Shi Y."/>
        </authorList>
    </citation>
    <scope>NUCLEOTIDE SEQUENCE [LARGE SCALE GENOMIC DNA]</scope>
    <source>
        <strain evidence="7 8">JCM 17929</strain>
    </source>
</reference>
<feature type="transmembrane region" description="Helical" evidence="5">
    <location>
        <begin position="180"/>
        <end position="199"/>
    </location>
</feature>
<evidence type="ECO:0000313" key="8">
    <source>
        <dbReference type="Proteomes" id="UP000436989"/>
    </source>
</evidence>
<dbReference type="Gene3D" id="1.20.1250.20">
    <property type="entry name" value="MFS general substrate transporter like domains"/>
    <property type="match status" value="1"/>
</dbReference>
<dbReference type="EMBL" id="WOGU01000013">
    <property type="protein sequence ID" value="MUN64357.1"/>
    <property type="molecule type" value="Genomic_DNA"/>
</dbReference>
<evidence type="ECO:0000256" key="5">
    <source>
        <dbReference type="SAM" id="Phobius"/>
    </source>
</evidence>
<keyword evidence="3 5" id="KW-1133">Transmembrane helix</keyword>
<feature type="transmembrane region" description="Helical" evidence="5">
    <location>
        <begin position="85"/>
        <end position="104"/>
    </location>
</feature>
<dbReference type="PROSITE" id="PS50850">
    <property type="entry name" value="MFS"/>
    <property type="match status" value="1"/>
</dbReference>
<dbReference type="SUPFAM" id="SSF103473">
    <property type="entry name" value="MFS general substrate transporter"/>
    <property type="match status" value="1"/>
</dbReference>
<evidence type="ECO:0000256" key="4">
    <source>
        <dbReference type="ARBA" id="ARBA00023136"/>
    </source>
</evidence>
<keyword evidence="4 5" id="KW-0472">Membrane</keyword>
<organism evidence="7 8">
    <name type="scientific">Kocuria sediminis</name>
    <dbReference type="NCBI Taxonomy" id="1038857"/>
    <lineage>
        <taxon>Bacteria</taxon>
        <taxon>Bacillati</taxon>
        <taxon>Actinomycetota</taxon>
        <taxon>Actinomycetes</taxon>
        <taxon>Micrococcales</taxon>
        <taxon>Micrococcaceae</taxon>
        <taxon>Kocuria</taxon>
    </lineage>
</organism>
<feature type="transmembrane region" description="Helical" evidence="5">
    <location>
        <begin position="58"/>
        <end position="78"/>
    </location>
</feature>
<protein>
    <submittedName>
        <fullName evidence="7">MFS transporter</fullName>
    </submittedName>
</protein>
<dbReference type="InterPro" id="IPR020846">
    <property type="entry name" value="MFS_dom"/>
</dbReference>
<evidence type="ECO:0000313" key="7">
    <source>
        <dbReference type="EMBL" id="MUN64357.1"/>
    </source>
</evidence>
<feature type="transmembrane region" description="Helical" evidence="5">
    <location>
        <begin position="240"/>
        <end position="262"/>
    </location>
</feature>
<comment type="caution">
    <text evidence="7">The sequence shown here is derived from an EMBL/GenBank/DDBJ whole genome shotgun (WGS) entry which is preliminary data.</text>
</comment>
<proteinExistence type="predicted"/>
<dbReference type="RefSeq" id="WP_156270224.1">
    <property type="nucleotide sequence ID" value="NZ_WOGU01000013.1"/>
</dbReference>
<dbReference type="InterPro" id="IPR011701">
    <property type="entry name" value="MFS"/>
</dbReference>
<dbReference type="GO" id="GO:0005886">
    <property type="term" value="C:plasma membrane"/>
    <property type="evidence" value="ECO:0007669"/>
    <property type="project" value="UniProtKB-SubCell"/>
</dbReference>
<accession>A0A6N8GQ48</accession>
<evidence type="ECO:0000256" key="3">
    <source>
        <dbReference type="ARBA" id="ARBA00022989"/>
    </source>
</evidence>
<keyword evidence="2 5" id="KW-0812">Transmembrane</keyword>
<comment type="subcellular location">
    <subcellularLocation>
        <location evidence="1">Cell membrane</location>
        <topology evidence="1">Multi-pass membrane protein</topology>
    </subcellularLocation>
</comment>
<dbReference type="PANTHER" id="PTHR23534:SF1">
    <property type="entry name" value="MAJOR FACILITATOR SUPERFAMILY PROTEIN"/>
    <property type="match status" value="1"/>
</dbReference>
<feature type="transmembrane region" description="Helical" evidence="5">
    <location>
        <begin position="20"/>
        <end position="46"/>
    </location>
</feature>
<dbReference type="GO" id="GO:0022857">
    <property type="term" value="F:transmembrane transporter activity"/>
    <property type="evidence" value="ECO:0007669"/>
    <property type="project" value="InterPro"/>
</dbReference>
<feature type="transmembrane region" description="Helical" evidence="5">
    <location>
        <begin position="315"/>
        <end position="338"/>
    </location>
</feature>
<dbReference type="AlphaFoldDB" id="A0A6N8GQ48"/>
<feature type="transmembrane region" description="Helical" evidence="5">
    <location>
        <begin position="110"/>
        <end position="128"/>
    </location>
</feature>
<evidence type="ECO:0000256" key="2">
    <source>
        <dbReference type="ARBA" id="ARBA00022692"/>
    </source>
</evidence>
<dbReference type="Proteomes" id="UP000436989">
    <property type="component" value="Unassembled WGS sequence"/>
</dbReference>
<dbReference type="Pfam" id="PF07690">
    <property type="entry name" value="MFS_1"/>
    <property type="match status" value="1"/>
</dbReference>
<feature type="transmembrane region" description="Helical" evidence="5">
    <location>
        <begin position="268"/>
        <end position="294"/>
    </location>
</feature>
<sequence length="416" mass="41318">MAAMHPTDTTAQRRALQRRVVRVLALGQVLGGVGVGATLALGALLVTEVSGSPAWSGMAATMNTLGAALLAVPLARLARARGRRISLSTGAVTAMAGAGVTIGAAVLTSFPVLLLGLALLGAGSALNLQSRFAATDLAADDTRARDLSLVVWSTTIGAVLGPNLFVPGELLGRALGLPELTGGFVIALAAQAAGALVYLTALRPDPLLLAVAEGEAAGTGRPSPAGGLAVLRSSAPARRAVLTVALSHAVMVALMSMTPVHLTGHGASLGLVGLTISLHVAGMYALAPVFGWLADRVGRRPVVLLGQSAFTASLVLAWLAAAAPALVAVSLVLLGLGWSASTVAGSALVTEAVPPAERPQLQGVSDLFMNLAGAAGGALAGPVLALVGFDGLSAALLVLVAVVVLLHRGRQPAPVA</sequence>
<keyword evidence="8" id="KW-1185">Reference proteome</keyword>